<reference evidence="5 6" key="1">
    <citation type="submission" date="2011-02" db="EMBL/GenBank/DDBJ databases">
        <title>The Genome Sequence of Sphaeroforma arctica JP610.</title>
        <authorList>
            <consortium name="The Broad Institute Genome Sequencing Platform"/>
            <person name="Russ C."/>
            <person name="Cuomo C."/>
            <person name="Young S.K."/>
            <person name="Zeng Q."/>
            <person name="Gargeya S."/>
            <person name="Alvarado L."/>
            <person name="Berlin A."/>
            <person name="Chapman S.B."/>
            <person name="Chen Z."/>
            <person name="Freedman E."/>
            <person name="Gellesch M."/>
            <person name="Goldberg J."/>
            <person name="Griggs A."/>
            <person name="Gujja S."/>
            <person name="Heilman E."/>
            <person name="Heiman D."/>
            <person name="Howarth C."/>
            <person name="Mehta T."/>
            <person name="Neiman D."/>
            <person name="Pearson M."/>
            <person name="Roberts A."/>
            <person name="Saif S."/>
            <person name="Shea T."/>
            <person name="Shenoy N."/>
            <person name="Sisk P."/>
            <person name="Stolte C."/>
            <person name="Sykes S."/>
            <person name="White J."/>
            <person name="Yandava C."/>
            <person name="Burger G."/>
            <person name="Gray M.W."/>
            <person name="Holland P.W.H."/>
            <person name="King N."/>
            <person name="Lang F.B.F."/>
            <person name="Roger A.J."/>
            <person name="Ruiz-Trillo I."/>
            <person name="Haas B."/>
            <person name="Nusbaum C."/>
            <person name="Birren B."/>
        </authorList>
    </citation>
    <scope>NUCLEOTIDE SEQUENCE [LARGE SCALE GENOMIC DNA]</scope>
    <source>
        <strain evidence="5 6">JP610</strain>
    </source>
</reference>
<dbReference type="EMBL" id="KQ241751">
    <property type="protein sequence ID" value="KNC84625.1"/>
    <property type="molecule type" value="Genomic_DNA"/>
</dbReference>
<evidence type="ECO:0000256" key="2">
    <source>
        <dbReference type="ARBA" id="ARBA00009758"/>
    </source>
</evidence>
<dbReference type="PANTHER" id="PTHR10980">
    <property type="entry name" value="RHO GDP-DISSOCIATION INHIBITOR"/>
    <property type="match status" value="1"/>
</dbReference>
<dbReference type="Proteomes" id="UP000054560">
    <property type="component" value="Unassembled WGS sequence"/>
</dbReference>
<organism evidence="5 6">
    <name type="scientific">Sphaeroforma arctica JP610</name>
    <dbReference type="NCBI Taxonomy" id="667725"/>
    <lineage>
        <taxon>Eukaryota</taxon>
        <taxon>Ichthyosporea</taxon>
        <taxon>Ichthyophonida</taxon>
        <taxon>Sphaeroforma</taxon>
    </lineage>
</organism>
<dbReference type="STRING" id="667725.A0A0L0G6I6"/>
<comment type="similarity">
    <text evidence="2">Belongs to the Rho GDI family.</text>
</comment>
<dbReference type="InterPro" id="IPR024792">
    <property type="entry name" value="RhoGDI_dom_sf"/>
</dbReference>
<dbReference type="SUPFAM" id="SSF81296">
    <property type="entry name" value="E set domains"/>
    <property type="match status" value="1"/>
</dbReference>
<sequence>MVAVANMSGQQQDLFEKEKNDPAMIAYLKALGIDPDYKPPTNDDRRVVIQKLEIVFKDGHESAVLEVETPEQQAAAKKKPMVIKEGSEYKIRVTFRVQHTLVAGLKIISVVKKMGAELNKEEEMLGSYPPKNEFASVDIGGGDFMEAPKGAFSRGEYKAHMKFMDDDKACHLDFEYTIKISKDW</sequence>
<dbReference type="GO" id="GO:0005829">
    <property type="term" value="C:cytosol"/>
    <property type="evidence" value="ECO:0007669"/>
    <property type="project" value="TreeGrafter"/>
</dbReference>
<dbReference type="FunFam" id="2.70.50.30:FF:000004">
    <property type="entry name" value="Rho GDP-dissociation inhibitor 1"/>
    <property type="match status" value="1"/>
</dbReference>
<protein>
    <recommendedName>
        <fullName evidence="7">Rho GDP-dissociation inhibitor</fullName>
    </recommendedName>
</protein>
<dbReference type="GO" id="GO:0007266">
    <property type="term" value="P:Rho protein signal transduction"/>
    <property type="evidence" value="ECO:0007669"/>
    <property type="project" value="InterPro"/>
</dbReference>
<dbReference type="Gene3D" id="2.70.50.30">
    <property type="entry name" value="Coagulation Factor XIII, subunit A, domain 1"/>
    <property type="match status" value="1"/>
</dbReference>
<gene>
    <name evidence="5" type="ORF">SARC_03155</name>
</gene>
<accession>A0A0L0G6I6</accession>
<evidence type="ECO:0000256" key="3">
    <source>
        <dbReference type="ARBA" id="ARBA00022468"/>
    </source>
</evidence>
<keyword evidence="6" id="KW-1185">Reference proteome</keyword>
<dbReference type="RefSeq" id="XP_014158527.1">
    <property type="nucleotide sequence ID" value="XM_014303052.1"/>
</dbReference>
<dbReference type="OrthoDB" id="1683373at2759"/>
<dbReference type="GO" id="GO:0005094">
    <property type="term" value="F:Rho GDP-dissociation inhibitor activity"/>
    <property type="evidence" value="ECO:0007669"/>
    <property type="project" value="InterPro"/>
</dbReference>
<dbReference type="Pfam" id="PF02115">
    <property type="entry name" value="Rho_GDI"/>
    <property type="match status" value="1"/>
</dbReference>
<dbReference type="GO" id="GO:0016020">
    <property type="term" value="C:membrane"/>
    <property type="evidence" value="ECO:0007669"/>
    <property type="project" value="TreeGrafter"/>
</dbReference>
<evidence type="ECO:0000256" key="1">
    <source>
        <dbReference type="ARBA" id="ARBA00004496"/>
    </source>
</evidence>
<dbReference type="eggNOG" id="KOG3205">
    <property type="taxonomic scope" value="Eukaryota"/>
</dbReference>
<dbReference type="GO" id="GO:0005096">
    <property type="term" value="F:GTPase activator activity"/>
    <property type="evidence" value="ECO:0007669"/>
    <property type="project" value="UniProtKB-KW"/>
</dbReference>
<evidence type="ECO:0008006" key="7">
    <source>
        <dbReference type="Google" id="ProtNLM"/>
    </source>
</evidence>
<dbReference type="InterPro" id="IPR000406">
    <property type="entry name" value="Rho_GDI"/>
</dbReference>
<proteinExistence type="inferred from homology"/>
<comment type="subcellular location">
    <subcellularLocation>
        <location evidence="1">Cytoplasm</location>
    </subcellularLocation>
</comment>
<keyword evidence="3" id="KW-0343">GTPase activation</keyword>
<keyword evidence="4" id="KW-0963">Cytoplasm</keyword>
<dbReference type="PANTHER" id="PTHR10980:SF3">
    <property type="entry name" value="LD16419P"/>
    <property type="match status" value="1"/>
</dbReference>
<dbReference type="InterPro" id="IPR014756">
    <property type="entry name" value="Ig_E-set"/>
</dbReference>
<dbReference type="AlphaFoldDB" id="A0A0L0G6I6"/>
<evidence type="ECO:0000313" key="6">
    <source>
        <dbReference type="Proteomes" id="UP000054560"/>
    </source>
</evidence>
<dbReference type="GeneID" id="25903659"/>
<evidence type="ECO:0000313" key="5">
    <source>
        <dbReference type="EMBL" id="KNC84625.1"/>
    </source>
</evidence>
<name>A0A0L0G6I6_9EUKA</name>
<evidence type="ECO:0000256" key="4">
    <source>
        <dbReference type="ARBA" id="ARBA00022490"/>
    </source>
</evidence>